<gene>
    <name evidence="5" type="primary">pol</name>
    <name evidence="5" type="ORF">TNIN_394251</name>
</gene>
<dbReference type="Gene3D" id="3.40.50.300">
    <property type="entry name" value="P-loop containing nucleotide triphosphate hydrolases"/>
    <property type="match status" value="1"/>
</dbReference>
<feature type="region of interest" description="Disordered" evidence="3">
    <location>
        <begin position="350"/>
        <end position="397"/>
    </location>
</feature>
<evidence type="ECO:0000313" key="5">
    <source>
        <dbReference type="EMBL" id="GFY66084.1"/>
    </source>
</evidence>
<dbReference type="OrthoDB" id="6434034at2759"/>
<dbReference type="GO" id="GO:0071897">
    <property type="term" value="P:DNA biosynthetic process"/>
    <property type="evidence" value="ECO:0007669"/>
    <property type="project" value="UniProtKB-ARBA"/>
</dbReference>
<dbReference type="Pfam" id="PF00078">
    <property type="entry name" value="RVT_1"/>
    <property type="match status" value="1"/>
</dbReference>
<accession>A0A8X6Y733</accession>
<dbReference type="EMBL" id="BMAV01015810">
    <property type="protein sequence ID" value="GFY66084.1"/>
    <property type="molecule type" value="Genomic_DNA"/>
</dbReference>
<feature type="compositionally biased region" description="Basic residues" evidence="3">
    <location>
        <begin position="534"/>
        <end position="544"/>
    </location>
</feature>
<dbReference type="InterPro" id="IPR000477">
    <property type="entry name" value="RT_dom"/>
</dbReference>
<dbReference type="InterPro" id="IPR027417">
    <property type="entry name" value="P-loop_NTPase"/>
</dbReference>
<comment type="similarity">
    <text evidence="1">Belongs to the sulfotransferase 1 family.</text>
</comment>
<dbReference type="InterPro" id="IPR000863">
    <property type="entry name" value="Sulfotransferase_dom"/>
</dbReference>
<organism evidence="5 6">
    <name type="scientific">Trichonephila inaurata madagascariensis</name>
    <dbReference type="NCBI Taxonomy" id="2747483"/>
    <lineage>
        <taxon>Eukaryota</taxon>
        <taxon>Metazoa</taxon>
        <taxon>Ecdysozoa</taxon>
        <taxon>Arthropoda</taxon>
        <taxon>Chelicerata</taxon>
        <taxon>Arachnida</taxon>
        <taxon>Araneae</taxon>
        <taxon>Araneomorphae</taxon>
        <taxon>Entelegynae</taxon>
        <taxon>Araneoidea</taxon>
        <taxon>Nephilidae</taxon>
        <taxon>Trichonephila</taxon>
        <taxon>Trichonephila inaurata</taxon>
    </lineage>
</organism>
<comment type="caution">
    <text evidence="5">The sequence shown here is derived from an EMBL/GenBank/DDBJ whole genome shotgun (WGS) entry which is preliminary data.</text>
</comment>
<protein>
    <submittedName>
        <fullName evidence="5">Retrovirus-related Pol polyprotein from type-2 retrotransposable element R2DM</fullName>
    </submittedName>
</protein>
<proteinExistence type="inferred from homology"/>
<feature type="region of interest" description="Disordered" evidence="3">
    <location>
        <begin position="530"/>
        <end position="559"/>
    </location>
</feature>
<dbReference type="InterPro" id="IPR043502">
    <property type="entry name" value="DNA/RNA_pol_sf"/>
</dbReference>
<feature type="compositionally biased region" description="Polar residues" evidence="3">
    <location>
        <begin position="350"/>
        <end position="363"/>
    </location>
</feature>
<dbReference type="CDD" id="cd01650">
    <property type="entry name" value="RT_nLTR_like"/>
    <property type="match status" value="1"/>
</dbReference>
<feature type="compositionally biased region" description="Basic and acidic residues" evidence="3">
    <location>
        <begin position="379"/>
        <end position="393"/>
    </location>
</feature>
<dbReference type="PROSITE" id="PS50878">
    <property type="entry name" value="RT_POL"/>
    <property type="match status" value="1"/>
</dbReference>
<keyword evidence="2" id="KW-0808">Transferase</keyword>
<dbReference type="Proteomes" id="UP000886998">
    <property type="component" value="Unassembled WGS sequence"/>
</dbReference>
<reference evidence="5" key="1">
    <citation type="submission" date="2020-08" db="EMBL/GenBank/DDBJ databases">
        <title>Multicomponent nature underlies the extraordinary mechanical properties of spider dragline silk.</title>
        <authorList>
            <person name="Kono N."/>
            <person name="Nakamura H."/>
            <person name="Mori M."/>
            <person name="Yoshida Y."/>
            <person name="Ohtoshi R."/>
            <person name="Malay A.D."/>
            <person name="Moran D.A.P."/>
            <person name="Tomita M."/>
            <person name="Numata K."/>
            <person name="Arakawa K."/>
        </authorList>
    </citation>
    <scope>NUCLEOTIDE SEQUENCE</scope>
</reference>
<name>A0A8X6Y733_9ARAC</name>
<evidence type="ECO:0000256" key="3">
    <source>
        <dbReference type="SAM" id="MobiDB-lite"/>
    </source>
</evidence>
<dbReference type="Pfam" id="PF00685">
    <property type="entry name" value="Sulfotransfer_1"/>
    <property type="match status" value="1"/>
</dbReference>
<evidence type="ECO:0000259" key="4">
    <source>
        <dbReference type="PROSITE" id="PS50878"/>
    </source>
</evidence>
<dbReference type="SUPFAM" id="SSF56672">
    <property type="entry name" value="DNA/RNA polymerases"/>
    <property type="match status" value="1"/>
</dbReference>
<dbReference type="AlphaFoldDB" id="A0A8X6Y733"/>
<evidence type="ECO:0000313" key="6">
    <source>
        <dbReference type="Proteomes" id="UP000886998"/>
    </source>
</evidence>
<dbReference type="SUPFAM" id="SSF52540">
    <property type="entry name" value="P-loop containing nucleoside triphosphate hydrolases"/>
    <property type="match status" value="1"/>
</dbReference>
<dbReference type="GO" id="GO:0008146">
    <property type="term" value="F:sulfotransferase activity"/>
    <property type="evidence" value="ECO:0007669"/>
    <property type="project" value="InterPro"/>
</dbReference>
<evidence type="ECO:0000256" key="2">
    <source>
        <dbReference type="ARBA" id="ARBA00022679"/>
    </source>
</evidence>
<keyword evidence="6" id="KW-1185">Reference proteome</keyword>
<dbReference type="PANTHER" id="PTHR11783">
    <property type="entry name" value="SULFOTRANSFERASE SULT"/>
    <property type="match status" value="1"/>
</dbReference>
<evidence type="ECO:0000256" key="1">
    <source>
        <dbReference type="ARBA" id="ARBA00005771"/>
    </source>
</evidence>
<feature type="domain" description="Reverse transcriptase" evidence="4">
    <location>
        <begin position="735"/>
        <end position="990"/>
    </location>
</feature>
<sequence>MSARTASPRWRSSYATHSHYFISQSSPSYHMGTITMVSVGKIVNHLKERYLGKIGIPFMSVPYKLFRGYRVPAGANEDWIEAAADRPLQPGDLVISSYPKNGTTWLQHIVFLLLRKGTAPQGMMEVIEAMPFLEQDGPSPNSCPMALKYHLPFRLTPFSEDALYLYIARNPKDTCVSYYHFLKKLPGYHIEDFNVFFEAFLSGEVPYGDHLQHVLGWHEASTLKPNVLFLTYEDLSKNREGAVHRIARFLRRQLHDDTFSDILKYSSFESMQCLEKESDFVKYLQRCTGSQGKIVDHQPQMLRKGKVGDWRNYFTPQQSRRMDERFREKTKGTPLENIWTKEMTNFEVTTSAGDANIKTTPNKGVTDEVPPIKDASTNEEDKSTKDSSSKDVGTKPSSIPDIALRGNILSFAFPLCSLFKCPVAGCAFKCKTKNWFTSNNSLRRHISVCHRQEITKSAYFCRECQQPFPCKPSSHPCFKGTPFLVEPSTRSEWECSQCGAHFPSKVGRGTIPSSPTKRTRLGKKIPIQVPVPSRTKRKNRKKIKNLSEGNPSTTPLATPPLPANPILVVPDVPEETSLINIEECQVLASFKEPLEDIVTVVRDHFHLRPLGQSPTAAKKKNLDLQDPQAVQKCYAWNRRKLIRQLTTANSERCRIAKDTLVQHFSSVWQTPPVPLDLQATDPPERPPIVGQFSPKFVASCLQSAENSAPGPDGIMYKHWWEVDPGTKILCRIFNACHKLNDIPPSWKTSTTILIHKDGEIDHVNNWRPIALSNTMYKLFTKCLARKLAEWCEEYSIQSPAPKGFTPYDGVIEHNFLINAHLERARSSQGNTFLAWLDVSNAFGSVPHEAIIHTLRAEGADDDFIEIVANPYVGASSSILTEEGPSDPLPIFCGVKQGCPLSGILFNLVINDTIKCVQGDPEEDKAILAFADDIVLANTEQRLQDLIDRTMHSLQRVALSLNPSKCATLHLSGTTPVGSRPSPFFIQGIPVKPLSDGDWYKYLGKPVGFSIRKDCSSINDALIDGHKIATSKLSPWQKLDALRAFFFPSLNFSMRTAQFPKTDWQRVESSMTKEVKVLGLTLKASCSYLFGDSKQGAYGIPEITKDADLYLVDTAFKLLSSKDEEVVVKALTDLTRTVRHRIRLATLLTLTWRHSSVDPWSVNLKIQRNLQVLHST</sequence>